<proteinExistence type="predicted"/>
<comment type="caution">
    <text evidence="1">The sequence shown here is derived from an EMBL/GenBank/DDBJ whole genome shotgun (WGS) entry which is preliminary data.</text>
</comment>
<name>G5SP01_9BACT</name>
<gene>
    <name evidence="1" type="ORF">HMPREF9441_01164</name>
</gene>
<sequence>MSVSAQETDIHLQNYEKFIDSQSFPYNYFILFLKNIFQKQHDTRRGNPLTSCCIGI</sequence>
<dbReference type="Proteomes" id="UP000003598">
    <property type="component" value="Unassembled WGS sequence"/>
</dbReference>
<organism evidence="1 2">
    <name type="scientific">Paraprevotella clara YIT 11840</name>
    <dbReference type="NCBI Taxonomy" id="762968"/>
    <lineage>
        <taxon>Bacteria</taxon>
        <taxon>Pseudomonadati</taxon>
        <taxon>Bacteroidota</taxon>
        <taxon>Bacteroidia</taxon>
        <taxon>Bacteroidales</taxon>
        <taxon>Prevotellaceae</taxon>
        <taxon>Paraprevotella</taxon>
    </lineage>
</organism>
<dbReference type="STRING" id="762968.HMPREF9441_01164"/>
<keyword evidence="2" id="KW-1185">Reference proteome</keyword>
<evidence type="ECO:0000313" key="1">
    <source>
        <dbReference type="EMBL" id="EHH01115.1"/>
    </source>
</evidence>
<protein>
    <submittedName>
        <fullName evidence="1">Uncharacterized protein</fullName>
    </submittedName>
</protein>
<evidence type="ECO:0000313" key="2">
    <source>
        <dbReference type="Proteomes" id="UP000003598"/>
    </source>
</evidence>
<dbReference type="EMBL" id="AFFY01000016">
    <property type="protein sequence ID" value="EHH01115.1"/>
    <property type="molecule type" value="Genomic_DNA"/>
</dbReference>
<dbReference type="HOGENOM" id="CLU_3010099_0_0_10"/>
<dbReference type="AlphaFoldDB" id="G5SP01"/>
<reference evidence="1 2" key="1">
    <citation type="submission" date="2011-03" db="EMBL/GenBank/DDBJ databases">
        <authorList>
            <person name="Weinstock G."/>
            <person name="Sodergren E."/>
            <person name="Clifton S."/>
            <person name="Fulton L."/>
            <person name="Fulton B."/>
            <person name="Courtney L."/>
            <person name="Fronick C."/>
            <person name="Harrison M."/>
            <person name="Strong C."/>
            <person name="Farmer C."/>
            <person name="Delahaunty K."/>
            <person name="Markovic C."/>
            <person name="Hall O."/>
            <person name="Minx P."/>
            <person name="Tomlinson C."/>
            <person name="Mitreva M."/>
            <person name="Hou S."/>
            <person name="Chen J."/>
            <person name="Wollam A."/>
            <person name="Pepin K.H."/>
            <person name="Johnson M."/>
            <person name="Bhonagiri V."/>
            <person name="Zhang X."/>
            <person name="Suruliraj S."/>
            <person name="Warren W."/>
            <person name="Chinwalla A."/>
            <person name="Mardis E.R."/>
            <person name="Wilson R.K."/>
        </authorList>
    </citation>
    <scope>NUCLEOTIDE SEQUENCE [LARGE SCALE GENOMIC DNA]</scope>
    <source>
        <strain evidence="1 2">YIT 11840</strain>
    </source>
</reference>
<accession>G5SP01</accession>